<sequence length="246" mass="28279">MNDLCYLYEWLGKYIKGYYTDDTYIMERVLLKEKHSRAVAENSVQLADWLALTGRQRKVAEVIGLFHDLARFRQVTEYRTFVDSDSFDHGDVGAALLAETGIIKDFSEPEQATVDFAIRIHNKMLIPSTTPENELMAKIIRDADKLDIFRILPPVAANHDYSPKMLEQLKIGGCLSYTDVKTMADKRLIRLSWFYDINFDWTLRQLVAEGQLNRQLAALPDTAECSEIKANMQAYIAGRLNKQEDM</sequence>
<organism evidence="2 3">
    <name type="scientific">Sporomusa acidovorans (strain ATCC 49682 / DSM 3132 / Mol)</name>
    <dbReference type="NCBI Taxonomy" id="1123286"/>
    <lineage>
        <taxon>Bacteria</taxon>
        <taxon>Bacillati</taxon>
        <taxon>Bacillota</taxon>
        <taxon>Negativicutes</taxon>
        <taxon>Selenomonadales</taxon>
        <taxon>Sporomusaceae</taxon>
        <taxon>Sporomusa</taxon>
    </lineage>
</organism>
<evidence type="ECO:0000313" key="3">
    <source>
        <dbReference type="Proteomes" id="UP000216052"/>
    </source>
</evidence>
<keyword evidence="3" id="KW-1185">Reference proteome</keyword>
<feature type="domain" description="HD" evidence="1">
    <location>
        <begin position="34"/>
        <end position="147"/>
    </location>
</feature>
<dbReference type="Gene3D" id="1.10.3210.10">
    <property type="entry name" value="Hypothetical protein af1432"/>
    <property type="match status" value="1"/>
</dbReference>
<dbReference type="RefSeq" id="WP_093793562.1">
    <property type="nucleotide sequence ID" value="NZ_CP155571.1"/>
</dbReference>
<protein>
    <recommendedName>
        <fullName evidence="1">HD domain-containing protein</fullName>
    </recommendedName>
</protein>
<reference evidence="2" key="1">
    <citation type="submission" date="2024-05" db="EMBL/GenBank/DDBJ databases">
        <title>Isolation and characterization of Sporomusa carbonis sp. nov., a carboxydotrophic hydrogenogen in the genus of Sporomusa isolated from a charcoal burning pile.</title>
        <authorList>
            <person name="Boeer T."/>
            <person name="Rosenbaum F."/>
            <person name="Eysell L."/>
            <person name="Mueller V."/>
            <person name="Daniel R."/>
            <person name="Poehlein A."/>
        </authorList>
    </citation>
    <scope>NUCLEOTIDE SEQUENCE [LARGE SCALE GENOMIC DNA]</scope>
    <source>
        <strain evidence="2">DSM 3132</strain>
    </source>
</reference>
<proteinExistence type="predicted"/>
<dbReference type="Pfam" id="PF01966">
    <property type="entry name" value="HD"/>
    <property type="match status" value="1"/>
</dbReference>
<accession>A0ABZ3J7K0</accession>
<dbReference type="Proteomes" id="UP000216052">
    <property type="component" value="Chromosome"/>
</dbReference>
<dbReference type="EMBL" id="CP155571">
    <property type="protein sequence ID" value="XFO74362.1"/>
    <property type="molecule type" value="Genomic_DNA"/>
</dbReference>
<evidence type="ECO:0000313" key="2">
    <source>
        <dbReference type="EMBL" id="XFO74362.1"/>
    </source>
</evidence>
<name>A0ABZ3J7K0_SPOA4</name>
<dbReference type="SUPFAM" id="SSF109604">
    <property type="entry name" value="HD-domain/PDEase-like"/>
    <property type="match status" value="1"/>
</dbReference>
<dbReference type="InterPro" id="IPR003607">
    <property type="entry name" value="HD/PDEase_dom"/>
</dbReference>
<dbReference type="InterPro" id="IPR006674">
    <property type="entry name" value="HD_domain"/>
</dbReference>
<dbReference type="CDD" id="cd00077">
    <property type="entry name" value="HDc"/>
    <property type="match status" value="1"/>
</dbReference>
<gene>
    <name evidence="2" type="ORF">SPACI_044720</name>
</gene>
<evidence type="ECO:0000259" key="1">
    <source>
        <dbReference type="Pfam" id="PF01966"/>
    </source>
</evidence>